<dbReference type="EMBL" id="JARVKF010000426">
    <property type="protein sequence ID" value="KAK9414515.1"/>
    <property type="molecule type" value="Genomic_DNA"/>
</dbReference>
<keyword evidence="2" id="KW-0479">Metal-binding</keyword>
<evidence type="ECO:0000256" key="1">
    <source>
        <dbReference type="ARBA" id="ARBA00022617"/>
    </source>
</evidence>
<comment type="caution">
    <text evidence="5">The sequence shown here is derived from an EMBL/GenBank/DDBJ whole genome shotgun (WGS) entry which is preliminary data.</text>
</comment>
<keyword evidence="4" id="KW-1133">Transmembrane helix</keyword>
<proteinExistence type="predicted"/>
<keyword evidence="1" id="KW-0349">Heme</keyword>
<dbReference type="InterPro" id="IPR001128">
    <property type="entry name" value="Cyt_P450"/>
</dbReference>
<dbReference type="PRINTS" id="PR00463">
    <property type="entry name" value="EP450I"/>
</dbReference>
<feature type="transmembrane region" description="Helical" evidence="4">
    <location>
        <begin position="7"/>
        <end position="28"/>
    </location>
</feature>
<dbReference type="SUPFAM" id="SSF48264">
    <property type="entry name" value="Cytochrome P450"/>
    <property type="match status" value="1"/>
</dbReference>
<name>A0ABR2UIR5_9PEZI</name>
<sequence length="487" mass="55483">MTDKTTIAFWLIVLFCVYWLSWAVYGLYLHPLAKYPGPRLAAISNLWYAKSMTSGRWVFIMQDLHERYGDIVRIAPNDLSFVTPQSFRDIYSQPTKGRKLFNKTQYFYKGIGEPGLNLIIDSAKHAEQRKRLATGFSARALRDQEDIIHHYTDRFIELLDRSRYQSDGSINMVEAIGWLTFDIAGELAFGESFDAVKNGKTHFWSSVVLSATYFQLLPALLYRIPILRIALPLIFLNGKAAMFKRHSELTLAKTRKRVALGNTTNRHDFFAHLLKDNDLSEHQLAAHASLFIVAGAETTATAMSGAVCFLAQNPACLQKLQEEVRDAFKNQNEITGDSAAKLPYLNAVVEESLRYCPPVSIGLPRDSPGEFVDGEYIPKGTVVSTDYFLMAHDARNFDEPYAFKPERWLEKKNPVTESLRGFDFTIGPRSCLGITLAYLEMRIVMAKLVFAFDWELINPQIDLIRDSSVYLLWDRPELKVKFQIRSG</sequence>
<gene>
    <name evidence="5" type="ORF">SUNI508_11225</name>
</gene>
<dbReference type="InterPro" id="IPR036396">
    <property type="entry name" value="Cyt_P450_sf"/>
</dbReference>
<dbReference type="Proteomes" id="UP001408356">
    <property type="component" value="Unassembled WGS sequence"/>
</dbReference>
<keyword evidence="4" id="KW-0812">Transmembrane</keyword>
<dbReference type="PRINTS" id="PR00385">
    <property type="entry name" value="P450"/>
</dbReference>
<dbReference type="Gene3D" id="1.10.630.10">
    <property type="entry name" value="Cytochrome P450"/>
    <property type="match status" value="1"/>
</dbReference>
<protein>
    <submittedName>
        <fullName evidence="5">Cytochrome P450</fullName>
    </submittedName>
</protein>
<dbReference type="InterPro" id="IPR050121">
    <property type="entry name" value="Cytochrome_P450_monoxygenase"/>
</dbReference>
<keyword evidence="4" id="KW-0472">Membrane</keyword>
<dbReference type="CDD" id="cd11058">
    <property type="entry name" value="CYP60B-like"/>
    <property type="match status" value="1"/>
</dbReference>
<evidence type="ECO:0000256" key="3">
    <source>
        <dbReference type="ARBA" id="ARBA00023004"/>
    </source>
</evidence>
<accession>A0ABR2UIR5</accession>
<keyword evidence="3" id="KW-0408">Iron</keyword>
<keyword evidence="6" id="KW-1185">Reference proteome</keyword>
<dbReference type="PANTHER" id="PTHR24305">
    <property type="entry name" value="CYTOCHROME P450"/>
    <property type="match status" value="1"/>
</dbReference>
<reference evidence="5 6" key="1">
    <citation type="journal article" date="2024" name="J. Plant Pathol.">
        <title>Sequence and assembly of the genome of Seiridium unicorne, isolate CBS 538.82, causal agent of cypress canker disease.</title>
        <authorList>
            <person name="Scali E."/>
            <person name="Rocca G.D."/>
            <person name="Danti R."/>
            <person name="Garbelotto M."/>
            <person name="Barberini S."/>
            <person name="Baroncelli R."/>
            <person name="Emiliani G."/>
        </authorList>
    </citation>
    <scope>NUCLEOTIDE SEQUENCE [LARGE SCALE GENOMIC DNA]</scope>
    <source>
        <strain evidence="5 6">BM-138-508</strain>
    </source>
</reference>
<dbReference type="InterPro" id="IPR002401">
    <property type="entry name" value="Cyt_P450_E_grp-I"/>
</dbReference>
<organism evidence="5 6">
    <name type="scientific">Seiridium unicorne</name>
    <dbReference type="NCBI Taxonomy" id="138068"/>
    <lineage>
        <taxon>Eukaryota</taxon>
        <taxon>Fungi</taxon>
        <taxon>Dikarya</taxon>
        <taxon>Ascomycota</taxon>
        <taxon>Pezizomycotina</taxon>
        <taxon>Sordariomycetes</taxon>
        <taxon>Xylariomycetidae</taxon>
        <taxon>Amphisphaeriales</taxon>
        <taxon>Sporocadaceae</taxon>
        <taxon>Seiridium</taxon>
    </lineage>
</organism>
<evidence type="ECO:0000313" key="5">
    <source>
        <dbReference type="EMBL" id="KAK9414515.1"/>
    </source>
</evidence>
<evidence type="ECO:0000313" key="6">
    <source>
        <dbReference type="Proteomes" id="UP001408356"/>
    </source>
</evidence>
<dbReference type="Pfam" id="PF00067">
    <property type="entry name" value="p450"/>
    <property type="match status" value="1"/>
</dbReference>
<evidence type="ECO:0000256" key="2">
    <source>
        <dbReference type="ARBA" id="ARBA00022723"/>
    </source>
</evidence>
<dbReference type="PANTHER" id="PTHR24305:SF199">
    <property type="entry name" value="P450, PUTATIVE (EUROFUNG)-RELATED"/>
    <property type="match status" value="1"/>
</dbReference>
<evidence type="ECO:0000256" key="4">
    <source>
        <dbReference type="SAM" id="Phobius"/>
    </source>
</evidence>